<dbReference type="AlphaFoldDB" id="A0A834BCM3"/>
<organism evidence="2 3">
    <name type="scientific">Phyllostomus discolor</name>
    <name type="common">pale spear-nosed bat</name>
    <dbReference type="NCBI Taxonomy" id="89673"/>
    <lineage>
        <taxon>Eukaryota</taxon>
        <taxon>Metazoa</taxon>
        <taxon>Chordata</taxon>
        <taxon>Craniata</taxon>
        <taxon>Vertebrata</taxon>
        <taxon>Euteleostomi</taxon>
        <taxon>Mammalia</taxon>
        <taxon>Eutheria</taxon>
        <taxon>Laurasiatheria</taxon>
        <taxon>Chiroptera</taxon>
        <taxon>Yangochiroptera</taxon>
        <taxon>Phyllostomidae</taxon>
        <taxon>Phyllostominae</taxon>
        <taxon>Phyllostomus</taxon>
    </lineage>
</organism>
<evidence type="ECO:0000313" key="2">
    <source>
        <dbReference type="EMBL" id="KAF6125315.1"/>
    </source>
</evidence>
<gene>
    <name evidence="2" type="ORF">HJG60_009823</name>
</gene>
<protein>
    <submittedName>
        <fullName evidence="2">Uncharacterized protein</fullName>
    </submittedName>
</protein>
<proteinExistence type="predicted"/>
<dbReference type="EMBL" id="JABVXQ010000002">
    <property type="protein sequence ID" value="KAF6125315.1"/>
    <property type="molecule type" value="Genomic_DNA"/>
</dbReference>
<name>A0A834BCM3_9CHIR</name>
<accession>A0A834BCM3</accession>
<evidence type="ECO:0000313" key="3">
    <source>
        <dbReference type="Proteomes" id="UP000664940"/>
    </source>
</evidence>
<sequence>MGSGSEQRLHHGSLVLPHWVSRERRRPHSGARSPPGTTAPPVTDLGLRANPFTETPSSTQFACWCGSSDLCSKLALWLGRYPFGSWPCPFLTLPCLQRTLEPHAWILPLSACSTWVFRASV</sequence>
<dbReference type="Proteomes" id="UP000664940">
    <property type="component" value="Unassembled WGS sequence"/>
</dbReference>
<feature type="region of interest" description="Disordered" evidence="1">
    <location>
        <begin position="1"/>
        <end position="49"/>
    </location>
</feature>
<comment type="caution">
    <text evidence="2">The sequence shown here is derived from an EMBL/GenBank/DDBJ whole genome shotgun (WGS) entry which is preliminary data.</text>
</comment>
<evidence type="ECO:0000256" key="1">
    <source>
        <dbReference type="SAM" id="MobiDB-lite"/>
    </source>
</evidence>
<reference evidence="2 3" key="1">
    <citation type="journal article" date="2020" name="Nature">
        <title>Six reference-quality genomes reveal evolution of bat adaptations.</title>
        <authorList>
            <person name="Jebb D."/>
            <person name="Huang Z."/>
            <person name="Pippel M."/>
            <person name="Hughes G.M."/>
            <person name="Lavrichenko K."/>
            <person name="Devanna P."/>
            <person name="Winkler S."/>
            <person name="Jermiin L.S."/>
            <person name="Skirmuntt E.C."/>
            <person name="Katzourakis A."/>
            <person name="Burkitt-Gray L."/>
            <person name="Ray D.A."/>
            <person name="Sullivan K.A.M."/>
            <person name="Roscito J.G."/>
            <person name="Kirilenko B.M."/>
            <person name="Davalos L.M."/>
            <person name="Corthals A.P."/>
            <person name="Power M.L."/>
            <person name="Jones G."/>
            <person name="Ransome R.D."/>
            <person name="Dechmann D.K.N."/>
            <person name="Locatelli A.G."/>
            <person name="Puechmaille S.J."/>
            <person name="Fedrigo O."/>
            <person name="Jarvis E.D."/>
            <person name="Hiller M."/>
            <person name="Vernes S.C."/>
            <person name="Myers E.W."/>
            <person name="Teeling E.C."/>
        </authorList>
    </citation>
    <scope>NUCLEOTIDE SEQUENCE [LARGE SCALE GENOMIC DNA]</scope>
    <source>
        <strain evidence="2">Bat1K_MPI-CBG_1</strain>
    </source>
</reference>